<dbReference type="EnsemblPlants" id="MELO3C034913.2.1">
    <property type="protein sequence ID" value="MELO3C034913.2.1"/>
    <property type="gene ID" value="MELO3C034913.2"/>
</dbReference>
<proteinExistence type="predicted"/>
<evidence type="ECO:0000256" key="1">
    <source>
        <dbReference type="SAM" id="MobiDB-lite"/>
    </source>
</evidence>
<protein>
    <submittedName>
        <fullName evidence="2">Uncharacterized protein</fullName>
    </submittedName>
</protein>
<dbReference type="Gramene" id="MELO3C034913.2.1">
    <property type="protein sequence ID" value="MELO3C034913.2.1"/>
    <property type="gene ID" value="MELO3C034913.2"/>
</dbReference>
<feature type="region of interest" description="Disordered" evidence="1">
    <location>
        <begin position="1"/>
        <end position="35"/>
    </location>
</feature>
<accession>A0A9I9EL45</accession>
<organism evidence="2">
    <name type="scientific">Cucumis melo</name>
    <name type="common">Muskmelon</name>
    <dbReference type="NCBI Taxonomy" id="3656"/>
    <lineage>
        <taxon>Eukaryota</taxon>
        <taxon>Viridiplantae</taxon>
        <taxon>Streptophyta</taxon>
        <taxon>Embryophyta</taxon>
        <taxon>Tracheophyta</taxon>
        <taxon>Spermatophyta</taxon>
        <taxon>Magnoliopsida</taxon>
        <taxon>eudicotyledons</taxon>
        <taxon>Gunneridae</taxon>
        <taxon>Pentapetalae</taxon>
        <taxon>rosids</taxon>
        <taxon>fabids</taxon>
        <taxon>Cucurbitales</taxon>
        <taxon>Cucurbitaceae</taxon>
        <taxon>Benincaseae</taxon>
        <taxon>Cucumis</taxon>
    </lineage>
</organism>
<name>A0A9I9EL45_CUCME</name>
<evidence type="ECO:0000313" key="2">
    <source>
        <dbReference type="EnsemblPlants" id="MELO3C034913.2.1"/>
    </source>
</evidence>
<feature type="region of interest" description="Disordered" evidence="1">
    <location>
        <begin position="84"/>
        <end position="122"/>
    </location>
</feature>
<feature type="compositionally biased region" description="Basic and acidic residues" evidence="1">
    <location>
        <begin position="18"/>
        <end position="35"/>
    </location>
</feature>
<reference evidence="2" key="1">
    <citation type="submission" date="2023-03" db="UniProtKB">
        <authorList>
            <consortium name="EnsemblPlants"/>
        </authorList>
    </citation>
    <scope>IDENTIFICATION</scope>
</reference>
<dbReference type="AlphaFoldDB" id="A0A9I9EL45"/>
<sequence>MGSSSTQEWLELSLGLRSTEKEHQQKEEKEDEKRSRLYQEKLVVCGTTSHEESEYVNLDLRLQIGPNNKRNHYNMGIRDFMLQHQSNKKHFRSDYSSTTNSAGREKEQHCLRYPNPTLESSK</sequence>